<sequence length="985" mass="111675">MKTLKDFYLEHKGKVSDKWNIYLEEYNRIFEPFRSKNISLLEIGVQNGGSLEIWEKYFPNAVALVGSDINTDCEKLTYQSEKISLVVADANTDHAEHQISMISEQYDIIIDDGSHTSKDIVQSFSRYFPHLKNGGIYIAEDLHCSYWGSFGGGLHELSSSISFFKQLVDVINYEHWGLDKNVDDVLELFKETYGFSLSSETLNEIHSIEFINSLCVIRKFEAERNSLGSRNVSGELAEVVDLGDGYRGMQPEVEWQKGDERSVHPHYRIRDLEAQVSALKTDYGVLYERSRKLESESRALEARTLELIGQRQALQGQVSELQAGIEEIYQSTSWRYSRPVRFVGRVKMKGKRIATAFIRLIKLSGGVFPAIKKVGNILSSEGRHGILTRYRSYHGVPSETLLTGGQHQSEGANPLSEQPIEEAVDYASWMQAQESFDTLAKKKVEKDLERLSSRPLISIVMPTFNPNLKWLAEAIDSVSAQLYGNWELCIADDHSTEAGVVEFLHEMREKNPRIKVVIREENGHISVATNSALALASGEWVALMDQDDLLTEDALYEMVKAISRNPNANLIYSDEDNVDEVGKRTSPLFKPDWSPHLALSQAYIGHLCVVRSALIKEIGGFRSGLDGSQDHDLWLRISAKSEREQIVHIQKILYHWRQHEKSTARESSSKPYAWDAGQRAVQSYFEEKYPDVNASVVKGEFPFTYKMKFQFESEPKVSIIIPTRDGVELLKVCVDGILKRTNWKNLEIIILDNGSIKPETFSYFELIQMDARVSVFREDIEFNWSRLNNIGAQKANGEYFIFLNNDTDVTQPDWIDSLVGYASLPDVGLVGALLLFEDGTIQHSGVVVGMGGWADHVYRTCPPSHFMGLPFISPVITRNVLAVTGACMVIGAQKFEEMGGFDEAFRICGSDVELGIRSHKQGYFNVLCADVRLYHYESKTRSPHVPDNDFVQSDLKYKPYRKEIVDPFYNGNLRLDRTKPEVNKG</sequence>
<dbReference type="InterPro" id="IPR029044">
    <property type="entry name" value="Nucleotide-diphossugar_trans"/>
</dbReference>
<dbReference type="SUPFAM" id="SSF53448">
    <property type="entry name" value="Nucleotide-diphospho-sugar transferases"/>
    <property type="match status" value="2"/>
</dbReference>
<organism evidence="2 3">
    <name type="scientific">Marinobacter segnicrescens</name>
    <dbReference type="NCBI Taxonomy" id="430453"/>
    <lineage>
        <taxon>Bacteria</taxon>
        <taxon>Pseudomonadati</taxon>
        <taxon>Pseudomonadota</taxon>
        <taxon>Gammaproteobacteria</taxon>
        <taxon>Pseudomonadales</taxon>
        <taxon>Marinobacteraceae</taxon>
        <taxon>Marinobacter</taxon>
    </lineage>
</organism>
<dbReference type="Pfam" id="PF00535">
    <property type="entry name" value="Glycos_transf_2"/>
    <property type="match status" value="2"/>
</dbReference>
<keyword evidence="2" id="KW-0808">Transferase</keyword>
<dbReference type="CDD" id="cd04184">
    <property type="entry name" value="GT2_RfbC_Mx_like"/>
    <property type="match status" value="1"/>
</dbReference>
<dbReference type="Gene3D" id="3.90.550.10">
    <property type="entry name" value="Spore Coat Polysaccharide Biosynthesis Protein SpsA, Chain A"/>
    <property type="match status" value="2"/>
</dbReference>
<dbReference type="RefSeq" id="WP_091852233.1">
    <property type="nucleotide sequence ID" value="NZ_FOHZ01000011.1"/>
</dbReference>
<evidence type="ECO:0000313" key="2">
    <source>
        <dbReference type="EMBL" id="SET49614.1"/>
    </source>
</evidence>
<evidence type="ECO:0000313" key="3">
    <source>
        <dbReference type="Proteomes" id="UP000198762"/>
    </source>
</evidence>
<gene>
    <name evidence="2" type="ORF">SAMN04487962_1114</name>
</gene>
<dbReference type="CDD" id="cd04186">
    <property type="entry name" value="GT_2_like_c"/>
    <property type="match status" value="1"/>
</dbReference>
<dbReference type="EMBL" id="FOHZ01000011">
    <property type="protein sequence ID" value="SET49614.1"/>
    <property type="molecule type" value="Genomic_DNA"/>
</dbReference>
<name>A0A1I0EVJ5_9GAMM</name>
<proteinExistence type="predicted"/>
<evidence type="ECO:0000259" key="1">
    <source>
        <dbReference type="Pfam" id="PF00535"/>
    </source>
</evidence>
<dbReference type="STRING" id="430453.SAMN04487962_1114"/>
<dbReference type="Gene3D" id="3.40.50.150">
    <property type="entry name" value="Vaccinia Virus protein VP39"/>
    <property type="match status" value="1"/>
</dbReference>
<protein>
    <submittedName>
        <fullName evidence="2">Glycosyltransferase, GT2 family</fullName>
    </submittedName>
</protein>
<dbReference type="GO" id="GO:0044010">
    <property type="term" value="P:single-species biofilm formation"/>
    <property type="evidence" value="ECO:0007669"/>
    <property type="project" value="TreeGrafter"/>
</dbReference>
<dbReference type="GO" id="GO:0016740">
    <property type="term" value="F:transferase activity"/>
    <property type="evidence" value="ECO:0007669"/>
    <property type="project" value="UniProtKB-KW"/>
</dbReference>
<dbReference type="InterPro" id="IPR029063">
    <property type="entry name" value="SAM-dependent_MTases_sf"/>
</dbReference>
<feature type="domain" description="Glycosyltransferase 2-like" evidence="1">
    <location>
        <begin position="718"/>
        <end position="832"/>
    </location>
</feature>
<dbReference type="SUPFAM" id="SSF53335">
    <property type="entry name" value="S-adenosyl-L-methionine-dependent methyltransferases"/>
    <property type="match status" value="1"/>
</dbReference>
<dbReference type="OrthoDB" id="9179784at2"/>
<dbReference type="CDD" id="cd02440">
    <property type="entry name" value="AdoMet_MTases"/>
    <property type="match status" value="1"/>
</dbReference>
<dbReference type="InterPro" id="IPR001173">
    <property type="entry name" value="Glyco_trans_2-like"/>
</dbReference>
<dbReference type="Proteomes" id="UP000198762">
    <property type="component" value="Unassembled WGS sequence"/>
</dbReference>
<keyword evidence="3" id="KW-1185">Reference proteome</keyword>
<feature type="domain" description="Glycosyltransferase 2-like" evidence="1">
    <location>
        <begin position="458"/>
        <end position="573"/>
    </location>
</feature>
<reference evidence="3" key="1">
    <citation type="submission" date="2016-10" db="EMBL/GenBank/DDBJ databases">
        <authorList>
            <person name="Varghese N."/>
            <person name="Submissions S."/>
        </authorList>
    </citation>
    <scope>NUCLEOTIDE SEQUENCE [LARGE SCALE GENOMIC DNA]</scope>
    <source>
        <strain evidence="3">CGMCC 1.6489</strain>
    </source>
</reference>
<accession>A0A1I0EVJ5</accession>
<dbReference type="PANTHER" id="PTHR43685:SF2">
    <property type="entry name" value="GLYCOSYLTRANSFERASE 2-LIKE DOMAIN-CONTAINING PROTEIN"/>
    <property type="match status" value="1"/>
</dbReference>
<dbReference type="InterPro" id="IPR050834">
    <property type="entry name" value="Glycosyltransf_2"/>
</dbReference>
<dbReference type="PANTHER" id="PTHR43685">
    <property type="entry name" value="GLYCOSYLTRANSFERASE"/>
    <property type="match status" value="1"/>
</dbReference>
<dbReference type="AlphaFoldDB" id="A0A1I0EVJ5"/>